<dbReference type="OrthoDB" id="6365358at2759"/>
<keyword evidence="3" id="KW-1185">Reference proteome</keyword>
<organism evidence="2 3">
    <name type="scientific">Synaphobranchus kaupii</name>
    <name type="common">Kaup's arrowtooth eel</name>
    <dbReference type="NCBI Taxonomy" id="118154"/>
    <lineage>
        <taxon>Eukaryota</taxon>
        <taxon>Metazoa</taxon>
        <taxon>Chordata</taxon>
        <taxon>Craniata</taxon>
        <taxon>Vertebrata</taxon>
        <taxon>Euteleostomi</taxon>
        <taxon>Actinopterygii</taxon>
        <taxon>Neopterygii</taxon>
        <taxon>Teleostei</taxon>
        <taxon>Anguilliformes</taxon>
        <taxon>Synaphobranchidae</taxon>
        <taxon>Synaphobranchus</taxon>
    </lineage>
</organism>
<dbReference type="Proteomes" id="UP001152622">
    <property type="component" value="Chromosome 6"/>
</dbReference>
<name>A0A9Q1FD75_SYNKA</name>
<gene>
    <name evidence="2" type="ORF">SKAU_G00188480</name>
</gene>
<sequence>MVTGSCSSGMDRRGRLKSGTRYSENSYETQNEAGPWFLRVRAAWPLVTQSRSARLRLSAESVSRAACSLDYSTVITGPAARQTLAVGLLHTRSEKDSAVCRECQVIYLRYAKPTDDLTVKRRDRSLVYAASDSMRDEKTEGTDESAV</sequence>
<dbReference type="AlphaFoldDB" id="A0A9Q1FD75"/>
<comment type="caution">
    <text evidence="2">The sequence shown here is derived from an EMBL/GenBank/DDBJ whole genome shotgun (WGS) entry which is preliminary data.</text>
</comment>
<accession>A0A9Q1FD75</accession>
<reference evidence="2" key="1">
    <citation type="journal article" date="2023" name="Science">
        <title>Genome structures resolve the early diversification of teleost fishes.</title>
        <authorList>
            <person name="Parey E."/>
            <person name="Louis A."/>
            <person name="Montfort J."/>
            <person name="Bouchez O."/>
            <person name="Roques C."/>
            <person name="Iampietro C."/>
            <person name="Lluch J."/>
            <person name="Castinel A."/>
            <person name="Donnadieu C."/>
            <person name="Desvignes T."/>
            <person name="Floi Bucao C."/>
            <person name="Jouanno E."/>
            <person name="Wen M."/>
            <person name="Mejri S."/>
            <person name="Dirks R."/>
            <person name="Jansen H."/>
            <person name="Henkel C."/>
            <person name="Chen W.J."/>
            <person name="Zahm M."/>
            <person name="Cabau C."/>
            <person name="Klopp C."/>
            <person name="Thompson A.W."/>
            <person name="Robinson-Rechavi M."/>
            <person name="Braasch I."/>
            <person name="Lecointre G."/>
            <person name="Bobe J."/>
            <person name="Postlethwait J.H."/>
            <person name="Berthelot C."/>
            <person name="Roest Crollius H."/>
            <person name="Guiguen Y."/>
        </authorList>
    </citation>
    <scope>NUCLEOTIDE SEQUENCE</scope>
    <source>
        <strain evidence="2">WJC10195</strain>
    </source>
</reference>
<evidence type="ECO:0000313" key="3">
    <source>
        <dbReference type="Proteomes" id="UP001152622"/>
    </source>
</evidence>
<evidence type="ECO:0000256" key="1">
    <source>
        <dbReference type="SAM" id="MobiDB-lite"/>
    </source>
</evidence>
<feature type="region of interest" description="Disordered" evidence="1">
    <location>
        <begin position="1"/>
        <end position="26"/>
    </location>
</feature>
<dbReference type="EMBL" id="JAINUF010000006">
    <property type="protein sequence ID" value="KAJ8356054.1"/>
    <property type="molecule type" value="Genomic_DNA"/>
</dbReference>
<protein>
    <submittedName>
        <fullName evidence="2">Uncharacterized protein</fullName>
    </submittedName>
</protein>
<evidence type="ECO:0000313" key="2">
    <source>
        <dbReference type="EMBL" id="KAJ8356054.1"/>
    </source>
</evidence>
<proteinExistence type="predicted"/>